<dbReference type="SMART" id="SM00835">
    <property type="entry name" value="Cupin_1"/>
    <property type="match status" value="1"/>
</dbReference>
<keyword evidence="16" id="KW-1185">Reference proteome</keyword>
<feature type="chain" id="PRO_5043086146" description="Germin-like protein" evidence="13">
    <location>
        <begin position="18"/>
        <end position="218"/>
    </location>
</feature>
<evidence type="ECO:0000256" key="7">
    <source>
        <dbReference type="ARBA" id="ARBA00023157"/>
    </source>
</evidence>
<keyword evidence="8" id="KW-0325">Glycoprotein</keyword>
<feature type="signal peptide" evidence="13">
    <location>
        <begin position="1"/>
        <end position="17"/>
    </location>
</feature>
<comment type="subcellular location">
    <subcellularLocation>
        <location evidence="1 13">Secreted</location>
        <location evidence="1 13">Extracellular space</location>
        <location evidence="1 13">Apoplast</location>
    </subcellularLocation>
</comment>
<dbReference type="InterPro" id="IPR019780">
    <property type="entry name" value="Germin_Mn-BS"/>
</dbReference>
<feature type="binding site" evidence="11">
    <location>
        <position position="110"/>
    </location>
    <ligand>
        <name>Mn(2+)</name>
        <dbReference type="ChEBI" id="CHEBI:29035"/>
    </ligand>
</feature>
<dbReference type="GO" id="GO:2000280">
    <property type="term" value="P:regulation of root development"/>
    <property type="evidence" value="ECO:0007669"/>
    <property type="project" value="UniProtKB-ARBA"/>
</dbReference>
<evidence type="ECO:0000256" key="6">
    <source>
        <dbReference type="ARBA" id="ARBA00022729"/>
    </source>
</evidence>
<evidence type="ECO:0000256" key="3">
    <source>
        <dbReference type="ARBA" id="ARBA00022523"/>
    </source>
</evidence>
<comment type="caution">
    <text evidence="15">The sequence shown here is derived from an EMBL/GenBank/DDBJ whole genome shotgun (WGS) entry which is preliminary data.</text>
</comment>
<dbReference type="PRINTS" id="PR00325">
    <property type="entry name" value="GERMIN"/>
</dbReference>
<feature type="domain" description="Cupin type-1" evidence="14">
    <location>
        <begin position="60"/>
        <end position="208"/>
    </location>
</feature>
<dbReference type="SUPFAM" id="SSF51182">
    <property type="entry name" value="RmlC-like cupins"/>
    <property type="match status" value="1"/>
</dbReference>
<feature type="binding site" evidence="11">
    <location>
        <position position="154"/>
    </location>
    <ligand>
        <name>Mn(2+)</name>
        <dbReference type="ChEBI" id="CHEBI:29035"/>
    </ligand>
</feature>
<dbReference type="GO" id="GO:0030145">
    <property type="term" value="F:manganese ion binding"/>
    <property type="evidence" value="ECO:0007669"/>
    <property type="project" value="UniProtKB-UniRule"/>
</dbReference>
<dbReference type="Proteomes" id="UP001497480">
    <property type="component" value="Unassembled WGS sequence"/>
</dbReference>
<feature type="binding site" evidence="10">
    <location>
        <position position="115"/>
    </location>
    <ligand>
        <name>oxalate</name>
        <dbReference type="ChEBI" id="CHEBI:30623"/>
    </ligand>
</feature>
<protein>
    <recommendedName>
        <fullName evidence="13">Germin-like protein</fullName>
    </recommendedName>
</protein>
<dbReference type="Gene3D" id="2.60.120.10">
    <property type="entry name" value="Jelly Rolls"/>
    <property type="match status" value="1"/>
</dbReference>
<comment type="similarity">
    <text evidence="2 13">Belongs to the germin family.</text>
</comment>
<dbReference type="GO" id="GO:0048046">
    <property type="term" value="C:apoplast"/>
    <property type="evidence" value="ECO:0007669"/>
    <property type="project" value="UniProtKB-SubCell"/>
</dbReference>
<evidence type="ECO:0000256" key="4">
    <source>
        <dbReference type="ARBA" id="ARBA00022525"/>
    </source>
</evidence>
<keyword evidence="4 13" id="KW-0964">Secreted</keyword>
<dbReference type="PANTHER" id="PTHR31238">
    <property type="entry name" value="GERMIN-LIKE PROTEIN SUBFAMILY 3 MEMBER 3"/>
    <property type="match status" value="1"/>
</dbReference>
<evidence type="ECO:0000256" key="10">
    <source>
        <dbReference type="PIRSR" id="PIRSR601929-1"/>
    </source>
</evidence>
<evidence type="ECO:0000256" key="9">
    <source>
        <dbReference type="ARBA" id="ARBA00023211"/>
    </source>
</evidence>
<evidence type="ECO:0000256" key="13">
    <source>
        <dbReference type="RuleBase" id="RU366015"/>
    </source>
</evidence>
<feature type="binding site" evidence="10">
    <location>
        <position position="105"/>
    </location>
    <ligand>
        <name>oxalate</name>
        <dbReference type="ChEBI" id="CHEBI:30623"/>
    </ligand>
</feature>
<keyword evidence="7 12" id="KW-1015">Disulfide bond</keyword>
<feature type="disulfide bond" evidence="12">
    <location>
        <begin position="31"/>
        <end position="46"/>
    </location>
</feature>
<evidence type="ECO:0000313" key="16">
    <source>
        <dbReference type="Proteomes" id="UP001497480"/>
    </source>
</evidence>
<evidence type="ECO:0000256" key="5">
    <source>
        <dbReference type="ARBA" id="ARBA00022723"/>
    </source>
</evidence>
<keyword evidence="3 13" id="KW-0052">Apoplast</keyword>
<keyword evidence="6 13" id="KW-0732">Signal</keyword>
<feature type="binding site" evidence="10">
    <location>
        <position position="110"/>
    </location>
    <ligand>
        <name>oxalate</name>
        <dbReference type="ChEBI" id="CHEBI:30623"/>
    </ligand>
</feature>
<keyword evidence="5 10" id="KW-0479">Metal-binding</keyword>
<sequence length="218" mass="23065">MKLLGSLLLVTLAMVLAITTASDPDPLQDFCVADLTSVVQVNGFPCKNSSQVNATDFSSFILATPGSTNNTYGSLVTGANVFKVPGLNTLGVSLSRIDYAPGGLNPPHTHPRATEVVFVLKGTLDVGFITVANVLISKTITKGEIFVFPKGLVHYQKNNGHHPASVIASFNSQYPGKQSIALTLFTATPPLPNNVLSQAFQVSTNEVEIIKSNLAPKN</sequence>
<evidence type="ECO:0000256" key="1">
    <source>
        <dbReference type="ARBA" id="ARBA00004271"/>
    </source>
</evidence>
<dbReference type="FunFam" id="2.60.120.10:FF:000025">
    <property type="entry name" value="germin-like protein subfamily 2 member 1"/>
    <property type="match status" value="1"/>
</dbReference>
<dbReference type="InterPro" id="IPR006045">
    <property type="entry name" value="Cupin_1"/>
</dbReference>
<evidence type="ECO:0000313" key="15">
    <source>
        <dbReference type="EMBL" id="CAL0311180.1"/>
    </source>
</evidence>
<dbReference type="CDD" id="cd02241">
    <property type="entry name" value="cupin_OxOx"/>
    <property type="match status" value="1"/>
</dbReference>
<evidence type="ECO:0000259" key="14">
    <source>
        <dbReference type="SMART" id="SM00835"/>
    </source>
</evidence>
<dbReference type="Pfam" id="PF00190">
    <property type="entry name" value="Cupin_1"/>
    <property type="match status" value="1"/>
</dbReference>
<dbReference type="PROSITE" id="PS00725">
    <property type="entry name" value="GERMIN"/>
    <property type="match status" value="1"/>
</dbReference>
<name>A0AAV1WPB2_LUPLU</name>
<keyword evidence="9 10" id="KW-0464">Manganese</keyword>
<dbReference type="GO" id="GO:0010497">
    <property type="term" value="P:plasmodesmata-mediated intercellular transport"/>
    <property type="evidence" value="ECO:0007669"/>
    <property type="project" value="UniProtKB-ARBA"/>
</dbReference>
<dbReference type="InterPro" id="IPR001929">
    <property type="entry name" value="Germin"/>
</dbReference>
<evidence type="ECO:0000256" key="8">
    <source>
        <dbReference type="ARBA" id="ARBA00023180"/>
    </source>
</evidence>
<feature type="binding site" evidence="11">
    <location>
        <position position="108"/>
    </location>
    <ligand>
        <name>Mn(2+)</name>
        <dbReference type="ChEBI" id="CHEBI:29035"/>
    </ligand>
</feature>
<reference evidence="15 16" key="1">
    <citation type="submission" date="2024-03" db="EMBL/GenBank/DDBJ databases">
        <authorList>
            <person name="Martinez-Hernandez J."/>
        </authorList>
    </citation>
    <scope>NUCLEOTIDE SEQUENCE [LARGE SCALE GENOMIC DNA]</scope>
</reference>
<evidence type="ECO:0000256" key="12">
    <source>
        <dbReference type="PIRSR" id="PIRSR601929-3"/>
    </source>
</evidence>
<proteinExistence type="inferred from homology"/>
<dbReference type="EMBL" id="CAXHTB010000008">
    <property type="protein sequence ID" value="CAL0311180.1"/>
    <property type="molecule type" value="Genomic_DNA"/>
</dbReference>
<evidence type="ECO:0000256" key="11">
    <source>
        <dbReference type="PIRSR" id="PIRSR601929-2"/>
    </source>
</evidence>
<dbReference type="GO" id="GO:0009506">
    <property type="term" value="C:plasmodesma"/>
    <property type="evidence" value="ECO:0007669"/>
    <property type="project" value="UniProtKB-ARBA"/>
</dbReference>
<evidence type="ECO:0000256" key="2">
    <source>
        <dbReference type="ARBA" id="ARBA00007456"/>
    </source>
</evidence>
<gene>
    <name evidence="15" type="ORF">LLUT_LOCUS12240</name>
</gene>
<dbReference type="InterPro" id="IPR011051">
    <property type="entry name" value="RmlC_Cupin_sf"/>
</dbReference>
<accession>A0AAV1WPB2</accession>
<organism evidence="15 16">
    <name type="scientific">Lupinus luteus</name>
    <name type="common">European yellow lupine</name>
    <dbReference type="NCBI Taxonomy" id="3873"/>
    <lineage>
        <taxon>Eukaryota</taxon>
        <taxon>Viridiplantae</taxon>
        <taxon>Streptophyta</taxon>
        <taxon>Embryophyta</taxon>
        <taxon>Tracheophyta</taxon>
        <taxon>Spermatophyta</taxon>
        <taxon>Magnoliopsida</taxon>
        <taxon>eudicotyledons</taxon>
        <taxon>Gunneridae</taxon>
        <taxon>Pentapetalae</taxon>
        <taxon>rosids</taxon>
        <taxon>fabids</taxon>
        <taxon>Fabales</taxon>
        <taxon>Fabaceae</taxon>
        <taxon>Papilionoideae</taxon>
        <taxon>50 kb inversion clade</taxon>
        <taxon>genistoids sensu lato</taxon>
        <taxon>core genistoids</taxon>
        <taxon>Genisteae</taxon>
        <taxon>Lupinus</taxon>
    </lineage>
</organism>
<feature type="binding site" evidence="11">
    <location>
        <position position="115"/>
    </location>
    <ligand>
        <name>Mn(2+)</name>
        <dbReference type="ChEBI" id="CHEBI:29035"/>
    </ligand>
</feature>
<dbReference type="AlphaFoldDB" id="A0AAV1WPB2"/>
<dbReference type="InterPro" id="IPR014710">
    <property type="entry name" value="RmlC-like_jellyroll"/>
</dbReference>